<dbReference type="PANTHER" id="PTHR14614">
    <property type="entry name" value="HEPATOCELLULAR CARCINOMA-ASSOCIATED ANTIGEN"/>
    <property type="match status" value="1"/>
</dbReference>
<dbReference type="GO" id="GO:0008168">
    <property type="term" value="F:methyltransferase activity"/>
    <property type="evidence" value="ECO:0007669"/>
    <property type="project" value="UniProtKB-KW"/>
</dbReference>
<dbReference type="SUPFAM" id="SSF53335">
    <property type="entry name" value="S-adenosyl-L-methionine-dependent methyltransferases"/>
    <property type="match status" value="1"/>
</dbReference>
<comment type="similarity">
    <text evidence="4">Belongs to the methyltransferase superfamily. METTL23 family.</text>
</comment>
<dbReference type="InterPro" id="IPR010487">
    <property type="entry name" value="NGRN/Rrg9"/>
</dbReference>
<dbReference type="Pfam" id="PF06413">
    <property type="entry name" value="Neugrin"/>
    <property type="match status" value="1"/>
</dbReference>
<dbReference type="InterPro" id="IPR029063">
    <property type="entry name" value="SAM-dependent_MTases_sf"/>
</dbReference>
<dbReference type="Gene3D" id="3.40.50.150">
    <property type="entry name" value="Vaccinia Virus protein VP39"/>
    <property type="match status" value="1"/>
</dbReference>
<name>A0A915HYA5_ROMCU</name>
<dbReference type="AlphaFoldDB" id="A0A915HYA5"/>
<dbReference type="Pfam" id="PF10294">
    <property type="entry name" value="Methyltransf_16"/>
    <property type="match status" value="1"/>
</dbReference>
<dbReference type="GO" id="GO:0005737">
    <property type="term" value="C:cytoplasm"/>
    <property type="evidence" value="ECO:0007669"/>
    <property type="project" value="TreeGrafter"/>
</dbReference>
<keyword evidence="5" id="KW-1185">Reference proteome</keyword>
<evidence type="ECO:0000256" key="1">
    <source>
        <dbReference type="ARBA" id="ARBA00022603"/>
    </source>
</evidence>
<evidence type="ECO:0000256" key="4">
    <source>
        <dbReference type="ARBA" id="ARBA00043988"/>
    </source>
</evidence>
<sequence>MQNEESRYGYYKWPSSKTLSGFILKNKDLFHGKIVVEIGCGTAICSVTAAKCGAAKVIATDKAIEKDERDIVKELVEKNFDANNVQCACYAPLTWGMMESVIRFCRTYPAIDIIIASDCFYDPSVFDDILFTLAYLLDKNPNCVVYFAYQIRSSDWSIEQLLNRYELTCELLPYESFENNSEILIDYSFIYFIVSKISEYKHFYIQVKIMNKSLSKFSQVTFCQRRFLPRFSRSTTLPTPEFAEKNENESGNGKILTTTSHVNRELIESKLNQIRPIRENKHLMEKSNVQRDLSAPEFYDGEDSFVKSKKTFEEHQEYRRKVRYQREIRKNTIREKETLLTWAAMDQIRELHDQDPQHWTPERISESFPISVQGARSFLHGKRPKNVTPERIKQHDEEVEKRWKALNSESQRNIDEDTKILIKTKQTKFMPLKGFHAEDETSIETEKELKLREEAQKLIDQPNDGPFMKMYRNHLRWRNAAKLDKNPTKVKVDGDDMNLNAEEIFESLAFRNLKNSKKGDNILDEEDKIIMNFKEFRTKMRKELKMSKNRLDQRYGRWIDEQERIERRSQ</sequence>
<evidence type="ECO:0000313" key="6">
    <source>
        <dbReference type="WBParaSite" id="nRc.2.0.1.t06552-RA"/>
    </source>
</evidence>
<evidence type="ECO:0000313" key="5">
    <source>
        <dbReference type="Proteomes" id="UP000887565"/>
    </source>
</evidence>
<organism evidence="5 6">
    <name type="scientific">Romanomermis culicivorax</name>
    <name type="common">Nematode worm</name>
    <dbReference type="NCBI Taxonomy" id="13658"/>
    <lineage>
        <taxon>Eukaryota</taxon>
        <taxon>Metazoa</taxon>
        <taxon>Ecdysozoa</taxon>
        <taxon>Nematoda</taxon>
        <taxon>Enoplea</taxon>
        <taxon>Dorylaimia</taxon>
        <taxon>Mermithida</taxon>
        <taxon>Mermithoidea</taxon>
        <taxon>Mermithidae</taxon>
        <taxon>Romanomermis</taxon>
    </lineage>
</organism>
<keyword evidence="1" id="KW-0489">Methyltransferase</keyword>
<dbReference type="GO" id="GO:0032259">
    <property type="term" value="P:methylation"/>
    <property type="evidence" value="ECO:0007669"/>
    <property type="project" value="UniProtKB-KW"/>
</dbReference>
<proteinExistence type="inferred from homology"/>
<accession>A0A915HYA5</accession>
<protein>
    <submittedName>
        <fullName evidence="6">Neugrin</fullName>
    </submittedName>
</protein>
<reference evidence="6" key="1">
    <citation type="submission" date="2022-11" db="UniProtKB">
        <authorList>
            <consortium name="WormBaseParasite"/>
        </authorList>
    </citation>
    <scope>IDENTIFICATION</scope>
</reference>
<dbReference type="PANTHER" id="PTHR14614:SF164">
    <property type="entry name" value="HISTONE-ARGININE METHYLTRANSFERASE METTL23"/>
    <property type="match status" value="1"/>
</dbReference>
<dbReference type="InterPro" id="IPR019410">
    <property type="entry name" value="Methyltransf_16"/>
</dbReference>
<dbReference type="CDD" id="cd02440">
    <property type="entry name" value="AdoMet_MTases"/>
    <property type="match status" value="1"/>
</dbReference>
<dbReference type="GO" id="GO:0005634">
    <property type="term" value="C:nucleus"/>
    <property type="evidence" value="ECO:0007669"/>
    <property type="project" value="TreeGrafter"/>
</dbReference>
<dbReference type="WBParaSite" id="nRc.2.0.1.t06552-RA">
    <property type="protein sequence ID" value="nRc.2.0.1.t06552-RA"/>
    <property type="gene ID" value="nRc.2.0.1.g06552"/>
</dbReference>
<dbReference type="Proteomes" id="UP000887565">
    <property type="component" value="Unplaced"/>
</dbReference>
<keyword evidence="3" id="KW-0949">S-adenosyl-L-methionine</keyword>
<keyword evidence="2" id="KW-0808">Transferase</keyword>
<evidence type="ECO:0000256" key="3">
    <source>
        <dbReference type="ARBA" id="ARBA00022691"/>
    </source>
</evidence>
<evidence type="ECO:0000256" key="2">
    <source>
        <dbReference type="ARBA" id="ARBA00022679"/>
    </source>
</evidence>